<evidence type="ECO:0000313" key="2">
    <source>
        <dbReference type="Proteomes" id="UP000594014"/>
    </source>
</evidence>
<proteinExistence type="predicted"/>
<sequence length="808" mass="93620">MSFDMFSWQEKDFKNLCDETKERIQFIKGKDLQSPYHIFNTFQEYLQESGVIKFVIAKPNLDIVSPLLPFVEAIIEDRLKKPSDHKLAQSIVKDITKSETLASIVADVSTKLSGNSLILTERGNDLMVRLEKAASQSPSTFLFYGYPIYDSFSKELVHLLLSGKLDNDFPFLEKTTYYFLCDSDENSDLYADVLRYNHIDLEFKNPDAADMNEIINEIIPELALQPLDTEKLYRISGGRLSVIEILARHLNFNHLETSQSVAPDKLINMTLDCRFANMGMTGNLLKDTLKIAAAIGSSFSIPLLKEVLDSKANCDMLLKRSKEEFLTKGDTAYGEFYYREIWGYFYNYGLKENFQEISSAIAEAIYCFSPHDYLARAYHLENAGQLMLACELYIYSYNTVIQEGFKHSEELAAKINSLACKCGLESYWNALTSYYASIEKLDYANAFDILEYSPAPPTIRLLLLKEYLLSLSMYRFGETYEQQQSALVTLEQVTARAKEIEEGFWCDCMTILLTFYINLNGDLRQAQIINKELTYYYTEKGYSPFAKKGIHALERKWNAIFSVERAVYKTQSSVDFFRDSVFSSQYIMALNNHAANLMVLYRLDEAQKFLVEALDFIHTYKNIAVNKIYILNNFFVCKVLNRGVTPREAYEKLYHEFSCFSSGDWKFIVEMNCAIFLALEGELFNSLDILTRLEEECNLLKDDYFLYYLRANIAAIQYLLGNTKKAVDLMRNSCMTPPLLCKESEKKYLYQRTDFWIHIMESENITDPLEFDEYLLRNSTEKDQPLEKRWGFIGRGFLYSDIQFWSEP</sequence>
<accession>A0ACD1ABW9</accession>
<keyword evidence="2" id="KW-1185">Reference proteome</keyword>
<reference evidence="1" key="1">
    <citation type="submission" date="2019-08" db="EMBL/GenBank/DDBJ databases">
        <title>Genome sequence of Clostridiales bacterium MT110.</title>
        <authorList>
            <person name="Cao J."/>
        </authorList>
    </citation>
    <scope>NUCLEOTIDE SEQUENCE</scope>
    <source>
        <strain evidence="1">MT110</strain>
    </source>
</reference>
<gene>
    <name evidence="1" type="ORF">FRZ06_11950</name>
</gene>
<evidence type="ECO:0000313" key="1">
    <source>
        <dbReference type="EMBL" id="QOX63995.1"/>
    </source>
</evidence>
<name>A0ACD1ABW9_9FIRM</name>
<dbReference type="EMBL" id="CP042469">
    <property type="protein sequence ID" value="QOX63995.1"/>
    <property type="molecule type" value="Genomic_DNA"/>
</dbReference>
<dbReference type="Proteomes" id="UP000594014">
    <property type="component" value="Chromosome"/>
</dbReference>
<protein>
    <submittedName>
        <fullName evidence="1">Uncharacterized protein</fullName>
    </submittedName>
</protein>
<organism evidence="1 2">
    <name type="scientific">Anoxybacterium hadale</name>
    <dbReference type="NCBI Taxonomy" id="3408580"/>
    <lineage>
        <taxon>Bacteria</taxon>
        <taxon>Bacillati</taxon>
        <taxon>Bacillota</taxon>
        <taxon>Clostridia</taxon>
        <taxon>Peptostreptococcales</taxon>
        <taxon>Anaerovoracaceae</taxon>
        <taxon>Anoxybacterium</taxon>
    </lineage>
</organism>